<dbReference type="AlphaFoldDB" id="A0A812B6F3"/>
<dbReference type="EMBL" id="CAHIKZ030000358">
    <property type="protein sequence ID" value="CAE1170133.1"/>
    <property type="molecule type" value="Genomic_DNA"/>
</dbReference>
<sequence length="344" mass="39984">MYRNNRFLTDKLRYAKRTTTKREFNFIPINPESGDAPNKEKGETEQTFALSPPKWASSPRDTPSGSQKKRKKLLVDISLIEPISGLKVSEPKQGTEQEDPTINLAALRATELKVQKPIKSSKKSRSKKKPEDIFQDISGEMSEEIPLQDKPVITTFAGLPLSDSEKYSTEENTEDEETLRLEESKLNLENIFNSNKVKLKKIFDTSQKLKVNLLQPHESGSKQYSVTHLDILWNFLEKTLHTIIKESEDTEKRKLLKIMKSSLEEQFLNAKQDHLQKKEMYAVLKYKSDKIKSLTDELLNKKQKNRQLSYRLYEKECEKPPPKQDAILHKFEEFCQSFAQFKRN</sequence>
<protein>
    <submittedName>
        <fullName evidence="2">KIF5</fullName>
    </submittedName>
</protein>
<evidence type="ECO:0000313" key="3">
    <source>
        <dbReference type="Proteomes" id="UP000597762"/>
    </source>
</evidence>
<evidence type="ECO:0000313" key="2">
    <source>
        <dbReference type="EMBL" id="CAE1170133.1"/>
    </source>
</evidence>
<gene>
    <name evidence="2" type="ORF">SPHA_10961</name>
</gene>
<name>A0A812B6F3_ACAPH</name>
<dbReference type="Proteomes" id="UP000597762">
    <property type="component" value="Unassembled WGS sequence"/>
</dbReference>
<keyword evidence="3" id="KW-1185">Reference proteome</keyword>
<proteinExistence type="predicted"/>
<accession>A0A812B6F3</accession>
<comment type="caution">
    <text evidence="2">The sequence shown here is derived from an EMBL/GenBank/DDBJ whole genome shotgun (WGS) entry which is preliminary data.</text>
</comment>
<reference evidence="2" key="1">
    <citation type="submission" date="2021-01" db="EMBL/GenBank/DDBJ databases">
        <authorList>
            <person name="Li R."/>
            <person name="Bekaert M."/>
        </authorList>
    </citation>
    <scope>NUCLEOTIDE SEQUENCE</scope>
    <source>
        <strain evidence="2">Farmed</strain>
    </source>
</reference>
<organism evidence="2 3">
    <name type="scientific">Acanthosepion pharaonis</name>
    <name type="common">Pharaoh cuttlefish</name>
    <name type="synonym">Sepia pharaonis</name>
    <dbReference type="NCBI Taxonomy" id="158019"/>
    <lineage>
        <taxon>Eukaryota</taxon>
        <taxon>Metazoa</taxon>
        <taxon>Spiralia</taxon>
        <taxon>Lophotrochozoa</taxon>
        <taxon>Mollusca</taxon>
        <taxon>Cephalopoda</taxon>
        <taxon>Coleoidea</taxon>
        <taxon>Decapodiformes</taxon>
        <taxon>Sepiida</taxon>
        <taxon>Sepiina</taxon>
        <taxon>Sepiidae</taxon>
        <taxon>Acanthosepion</taxon>
    </lineage>
</organism>
<evidence type="ECO:0000256" key="1">
    <source>
        <dbReference type="SAM" id="MobiDB-lite"/>
    </source>
</evidence>
<feature type="region of interest" description="Disordered" evidence="1">
    <location>
        <begin position="26"/>
        <end position="71"/>
    </location>
</feature>